<dbReference type="EMBL" id="JAWQEG010001990">
    <property type="protein sequence ID" value="KAK3875278.1"/>
    <property type="molecule type" value="Genomic_DNA"/>
</dbReference>
<dbReference type="Proteomes" id="UP001286313">
    <property type="component" value="Unassembled WGS sequence"/>
</dbReference>
<feature type="signal peptide" evidence="1">
    <location>
        <begin position="1"/>
        <end position="18"/>
    </location>
</feature>
<evidence type="ECO:0000313" key="3">
    <source>
        <dbReference type="Proteomes" id="UP001286313"/>
    </source>
</evidence>
<keyword evidence="1" id="KW-0732">Signal</keyword>
<gene>
    <name evidence="2" type="ORF">Pcinc_019835</name>
</gene>
<keyword evidence="3" id="KW-1185">Reference proteome</keyword>
<sequence length="108" mass="12482">MLLRVQIVLLVLVGVASALRLPLPSLSDEERKLFLSDMDSVVDCLIEPNANCHPYTEEVRRILPDLIQNQFNCHCPAQNEVNLFRKELQKRENKAAFRRLSLWINTLP</sequence>
<evidence type="ECO:0000313" key="2">
    <source>
        <dbReference type="EMBL" id="KAK3875278.1"/>
    </source>
</evidence>
<reference evidence="2" key="1">
    <citation type="submission" date="2023-10" db="EMBL/GenBank/DDBJ databases">
        <title>Genome assemblies of two species of porcelain crab, Petrolisthes cinctipes and Petrolisthes manimaculis (Anomura: Porcellanidae).</title>
        <authorList>
            <person name="Angst P."/>
        </authorList>
    </citation>
    <scope>NUCLEOTIDE SEQUENCE</scope>
    <source>
        <strain evidence="2">PB745_01</strain>
        <tissue evidence="2">Gill</tissue>
    </source>
</reference>
<proteinExistence type="predicted"/>
<comment type="caution">
    <text evidence="2">The sequence shown here is derived from an EMBL/GenBank/DDBJ whole genome shotgun (WGS) entry which is preliminary data.</text>
</comment>
<protein>
    <submittedName>
        <fullName evidence="2">Uncharacterized protein</fullName>
    </submittedName>
</protein>
<accession>A0AAE1FJC5</accession>
<evidence type="ECO:0000256" key="1">
    <source>
        <dbReference type="SAM" id="SignalP"/>
    </source>
</evidence>
<dbReference type="AlphaFoldDB" id="A0AAE1FJC5"/>
<organism evidence="2 3">
    <name type="scientific">Petrolisthes cinctipes</name>
    <name type="common">Flat porcelain crab</name>
    <dbReference type="NCBI Taxonomy" id="88211"/>
    <lineage>
        <taxon>Eukaryota</taxon>
        <taxon>Metazoa</taxon>
        <taxon>Ecdysozoa</taxon>
        <taxon>Arthropoda</taxon>
        <taxon>Crustacea</taxon>
        <taxon>Multicrustacea</taxon>
        <taxon>Malacostraca</taxon>
        <taxon>Eumalacostraca</taxon>
        <taxon>Eucarida</taxon>
        <taxon>Decapoda</taxon>
        <taxon>Pleocyemata</taxon>
        <taxon>Anomura</taxon>
        <taxon>Galatheoidea</taxon>
        <taxon>Porcellanidae</taxon>
        <taxon>Petrolisthes</taxon>
    </lineage>
</organism>
<feature type="chain" id="PRO_5042291647" evidence="1">
    <location>
        <begin position="19"/>
        <end position="108"/>
    </location>
</feature>
<name>A0AAE1FJC5_PETCI</name>